<proteinExistence type="predicted"/>
<protein>
    <submittedName>
        <fullName evidence="2">Uncharacterized protein</fullName>
    </submittedName>
</protein>
<comment type="caution">
    <text evidence="2">The sequence shown here is derived from an EMBL/GenBank/DDBJ whole genome shotgun (WGS) entry which is preliminary data.</text>
</comment>
<dbReference type="GO" id="GO:0051726">
    <property type="term" value="P:regulation of cell cycle"/>
    <property type="evidence" value="ECO:0007669"/>
    <property type="project" value="InterPro"/>
</dbReference>
<organism evidence="2 3">
    <name type="scientific">Nannochloropsis salina CCMP1776</name>
    <dbReference type="NCBI Taxonomy" id="1027361"/>
    <lineage>
        <taxon>Eukaryota</taxon>
        <taxon>Sar</taxon>
        <taxon>Stramenopiles</taxon>
        <taxon>Ochrophyta</taxon>
        <taxon>Eustigmatophyceae</taxon>
        <taxon>Eustigmatales</taxon>
        <taxon>Monodopsidaceae</taxon>
        <taxon>Microchloropsis</taxon>
        <taxon>Microchloropsis salina</taxon>
    </lineage>
</organism>
<evidence type="ECO:0000313" key="3">
    <source>
        <dbReference type="Proteomes" id="UP000355283"/>
    </source>
</evidence>
<dbReference type="AlphaFoldDB" id="A0A4D9CT00"/>
<dbReference type="PANTHER" id="PTHR21451">
    <property type="entry name" value="HISTONE H3 METHYLTRANSFERASE"/>
    <property type="match status" value="1"/>
</dbReference>
<feature type="compositionally biased region" description="Basic and acidic residues" evidence="1">
    <location>
        <begin position="144"/>
        <end position="166"/>
    </location>
</feature>
<keyword evidence="3" id="KW-1185">Reference proteome</keyword>
<reference evidence="2 3" key="1">
    <citation type="submission" date="2019-01" db="EMBL/GenBank/DDBJ databases">
        <title>Nuclear Genome Assembly of the Microalgal Biofuel strain Nannochloropsis salina CCMP1776.</title>
        <authorList>
            <person name="Hovde B."/>
        </authorList>
    </citation>
    <scope>NUCLEOTIDE SEQUENCE [LARGE SCALE GENOMIC DNA]</scope>
    <source>
        <strain evidence="2 3">CCMP1776</strain>
    </source>
</reference>
<sequence length="356" mass="38657">MGDASDPLVETSSISRAEIGPLRPSFVSTLQVTRTARNGLLSPRQRALEQASEDTDLLDMSSLSLNIASPLRDVHLNLPFILACEKIYKQSVAKGCPCSVGRALSMKDRDASNEQDANLTYGEVQFRSMAFILEQIRQKYGKPGRRDQGEGGDKEGEERKERKEGEECGGVMQTPGGGVFYDIGSGTGKPCFAAAALFPFKKVVGIEVLGSLVEAAQETRREWEERAVPALAAVRGHVDNKEGEGREAGATHGRQTLGATHVEFVRGDFRDSNLCDWPREADVCLANSTCFDAGLMQALASQAAGMRRGSIFVTFTHRLPCPEDWEVVDESLMMMSWGGATVFTQRKKTAGTEASG</sequence>
<name>A0A4D9CT00_9STRA</name>
<dbReference type="PANTHER" id="PTHR21451:SF19">
    <property type="entry name" value="ACTIVATED IN BLOCKED UNFOLDED PROTEIN RESPONSE"/>
    <property type="match status" value="1"/>
</dbReference>
<gene>
    <name evidence="2" type="ORF">NSK_007922</name>
</gene>
<dbReference type="EMBL" id="SDOX01000158">
    <property type="protein sequence ID" value="TFJ80745.1"/>
    <property type="molecule type" value="Genomic_DNA"/>
</dbReference>
<evidence type="ECO:0000256" key="1">
    <source>
        <dbReference type="SAM" id="MobiDB-lite"/>
    </source>
</evidence>
<dbReference type="Gene3D" id="3.40.50.150">
    <property type="entry name" value="Vaccinia Virus protein VP39"/>
    <property type="match status" value="1"/>
</dbReference>
<dbReference type="GO" id="GO:0031151">
    <property type="term" value="F:histone H3K79 methyltransferase activity"/>
    <property type="evidence" value="ECO:0007669"/>
    <property type="project" value="InterPro"/>
</dbReference>
<dbReference type="Proteomes" id="UP000355283">
    <property type="component" value="Unassembled WGS sequence"/>
</dbReference>
<accession>A0A4D9CT00</accession>
<dbReference type="InterPro" id="IPR030445">
    <property type="entry name" value="H3-K79_meTrfase"/>
</dbReference>
<dbReference type="InterPro" id="IPR029063">
    <property type="entry name" value="SAM-dependent_MTases_sf"/>
</dbReference>
<feature type="region of interest" description="Disordered" evidence="1">
    <location>
        <begin position="141"/>
        <end position="171"/>
    </location>
</feature>
<dbReference type="SUPFAM" id="SSF53335">
    <property type="entry name" value="S-adenosyl-L-methionine-dependent methyltransferases"/>
    <property type="match status" value="1"/>
</dbReference>
<dbReference type="OrthoDB" id="443402at2759"/>
<evidence type="ECO:0000313" key="2">
    <source>
        <dbReference type="EMBL" id="TFJ80745.1"/>
    </source>
</evidence>